<evidence type="ECO:0000256" key="8">
    <source>
        <dbReference type="ARBA" id="ARBA00022737"/>
    </source>
</evidence>
<evidence type="ECO:0000256" key="6">
    <source>
        <dbReference type="ARBA" id="ARBA00022692"/>
    </source>
</evidence>
<dbReference type="SUPFAM" id="SSF56112">
    <property type="entry name" value="Protein kinase-like (PK-like)"/>
    <property type="match status" value="1"/>
</dbReference>
<evidence type="ECO:0000256" key="11">
    <source>
        <dbReference type="ARBA" id="ARBA00022840"/>
    </source>
</evidence>
<sequence>MHSKQSTWEQCCTHRCPEQSIMPIKSNGGKAVAAPTLRRRRGASSCSARRNRIDCGLPATSSYVDDASGLRYVSDDGFVDDGAGVNRNIRTDNKRVYRDLRSFPEGVRNCYTLQSLEAGRKYLIRAWFMYGNYDDQGQPPIFDLYLGVNFWATVNTNSRNYFEVITLVPDDFVQVCLVNTGVGVPYISALELRPVNSSLYPGANTMQSLSVIARTNFGGLVIRYPDDPLDRRWYPDGLNTTTISTADAVRNRDNDPFQVPSKVMQTAVTPPTGNTMTVYWNWSYTYDLMTKDPTPSYLSTLFISELQLLPNKTVRQFFYHYRDDDDDDTQTYSPKYLYTEPIYCMQPFHAQTKYSFTLKTTANSTLPPIINAFEAFVVISTAELGTDSRDVSAIMAIKAMYKVHKNWIGDPCAPNTFVWDGLTCSYVNSSRPRITKVNMSSLGLSGFISSAFANLTAVQYLDLSNNNLSGTVPDSLSQLSSLQFLDLTGNHLSRSIPPGILKRIQDGTLILNYDNNSDSSRMSQGKSKLAMYIAIPVVLVVVIVSLVQLTYHILRRQNRASNVARVQSSLQFENRRFTYSELETITNNFETLLGEGGTASVFRGVLEEGTQAQILTRIHHKNLVSMMGYCKDGEHMALVYEYMPEGTLQEHISGNAHNGRLLTWRQRLRIAVESAQGLEYLHNGCSPTFVHRDVKPTNILLNAKLEAKIADFGFSKVFIHENHTHISTDRVVGTFGYIDPEYYTKYAVDGQK</sequence>
<dbReference type="SUPFAM" id="SSF52058">
    <property type="entry name" value="L domain-like"/>
    <property type="match status" value="1"/>
</dbReference>
<evidence type="ECO:0000256" key="15">
    <source>
        <dbReference type="ARBA" id="ARBA00048679"/>
    </source>
</evidence>
<name>A0A2T8KIG3_9POAL</name>
<comment type="catalytic activity">
    <reaction evidence="15">
        <text>L-seryl-[protein] + ATP = O-phospho-L-seryl-[protein] + ADP + H(+)</text>
        <dbReference type="Rhea" id="RHEA:17989"/>
        <dbReference type="Rhea" id="RHEA-COMP:9863"/>
        <dbReference type="Rhea" id="RHEA-COMP:11604"/>
        <dbReference type="ChEBI" id="CHEBI:15378"/>
        <dbReference type="ChEBI" id="CHEBI:29999"/>
        <dbReference type="ChEBI" id="CHEBI:30616"/>
        <dbReference type="ChEBI" id="CHEBI:83421"/>
        <dbReference type="ChEBI" id="CHEBI:456216"/>
        <dbReference type="EC" id="2.7.11.1"/>
    </reaction>
</comment>
<dbReference type="PRINTS" id="PR00019">
    <property type="entry name" value="LEURICHRPT"/>
</dbReference>
<dbReference type="FunFam" id="3.80.10.10:FF:000129">
    <property type="entry name" value="Leucine-rich repeat receptor-like kinase"/>
    <property type="match status" value="1"/>
</dbReference>
<keyword evidence="5" id="KW-0808">Transferase</keyword>
<keyword evidence="7" id="KW-0732">Signal</keyword>
<evidence type="ECO:0000256" key="2">
    <source>
        <dbReference type="ARBA" id="ARBA00012513"/>
    </source>
</evidence>
<keyword evidence="13 16" id="KW-0472">Membrane</keyword>
<proteinExistence type="predicted"/>
<dbReference type="InterPro" id="IPR000719">
    <property type="entry name" value="Prot_kinase_dom"/>
</dbReference>
<evidence type="ECO:0000256" key="12">
    <source>
        <dbReference type="ARBA" id="ARBA00022989"/>
    </source>
</evidence>
<keyword evidence="10" id="KW-0418">Kinase</keyword>
<accession>A0A2T8KIG3</accession>
<dbReference type="Pfam" id="PF00069">
    <property type="entry name" value="Pkinase"/>
    <property type="match status" value="1"/>
</dbReference>
<comment type="subcellular location">
    <subcellularLocation>
        <location evidence="1">Membrane</location>
        <topology evidence="1">Single-pass membrane protein</topology>
    </subcellularLocation>
</comment>
<dbReference type="GO" id="GO:0016020">
    <property type="term" value="C:membrane"/>
    <property type="evidence" value="ECO:0007669"/>
    <property type="project" value="UniProtKB-SubCell"/>
</dbReference>
<dbReference type="PROSITE" id="PS00108">
    <property type="entry name" value="PROTEIN_KINASE_ST"/>
    <property type="match status" value="1"/>
</dbReference>
<keyword evidence="11" id="KW-0067">ATP-binding</keyword>
<keyword evidence="8" id="KW-0677">Repeat</keyword>
<dbReference type="Proteomes" id="UP000243499">
    <property type="component" value="Chromosome 3"/>
</dbReference>
<dbReference type="PROSITE" id="PS50011">
    <property type="entry name" value="PROTEIN_KINASE_DOM"/>
    <property type="match status" value="1"/>
</dbReference>
<keyword evidence="12 16" id="KW-1133">Transmembrane helix</keyword>
<keyword evidence="9" id="KW-0547">Nucleotide-binding</keyword>
<dbReference type="EMBL" id="CM008048">
    <property type="protein sequence ID" value="PVH61951.1"/>
    <property type="molecule type" value="Genomic_DNA"/>
</dbReference>
<evidence type="ECO:0000256" key="14">
    <source>
        <dbReference type="ARBA" id="ARBA00047899"/>
    </source>
</evidence>
<dbReference type="EC" id="2.7.11.1" evidence="2"/>
<feature type="domain" description="Protein kinase" evidence="17">
    <location>
        <begin position="551"/>
        <end position="752"/>
    </location>
</feature>
<dbReference type="InterPro" id="IPR032675">
    <property type="entry name" value="LRR_dom_sf"/>
</dbReference>
<dbReference type="GO" id="GO:0005524">
    <property type="term" value="F:ATP binding"/>
    <property type="evidence" value="ECO:0007669"/>
    <property type="project" value="UniProtKB-KW"/>
</dbReference>
<keyword evidence="4" id="KW-0433">Leucine-rich repeat</keyword>
<dbReference type="SMART" id="SM00220">
    <property type="entry name" value="S_TKc"/>
    <property type="match status" value="1"/>
</dbReference>
<dbReference type="InterPro" id="IPR011009">
    <property type="entry name" value="Kinase-like_dom_sf"/>
</dbReference>
<dbReference type="FunFam" id="1.10.510.10:FF:001023">
    <property type="entry name" value="Os07g0541700 protein"/>
    <property type="match status" value="1"/>
</dbReference>
<evidence type="ECO:0000256" key="4">
    <source>
        <dbReference type="ARBA" id="ARBA00022614"/>
    </source>
</evidence>
<dbReference type="AlphaFoldDB" id="A0A2T8KIG3"/>
<keyword evidence="6 16" id="KW-0812">Transmembrane</keyword>
<evidence type="ECO:0000256" key="16">
    <source>
        <dbReference type="SAM" id="Phobius"/>
    </source>
</evidence>
<evidence type="ECO:0000256" key="5">
    <source>
        <dbReference type="ARBA" id="ARBA00022679"/>
    </source>
</evidence>
<dbReference type="PANTHER" id="PTHR45631:SF114">
    <property type="entry name" value="OS05G0525800 PROTEIN"/>
    <property type="match status" value="1"/>
</dbReference>
<dbReference type="Gene3D" id="1.10.510.10">
    <property type="entry name" value="Transferase(Phosphotransferase) domain 1"/>
    <property type="match status" value="1"/>
</dbReference>
<dbReference type="GO" id="GO:0004674">
    <property type="term" value="F:protein serine/threonine kinase activity"/>
    <property type="evidence" value="ECO:0007669"/>
    <property type="project" value="UniProtKB-KW"/>
</dbReference>
<dbReference type="Gene3D" id="3.30.200.20">
    <property type="entry name" value="Phosphorylase Kinase, domain 1"/>
    <property type="match status" value="2"/>
</dbReference>
<evidence type="ECO:0000313" key="18">
    <source>
        <dbReference type="EMBL" id="PVH61951.1"/>
    </source>
</evidence>
<dbReference type="Pfam" id="PF13855">
    <property type="entry name" value="LRR_8"/>
    <property type="match status" value="1"/>
</dbReference>
<dbReference type="InterPro" id="IPR024788">
    <property type="entry name" value="Malectin-like_Carb-bd_dom"/>
</dbReference>
<comment type="catalytic activity">
    <reaction evidence="14">
        <text>L-threonyl-[protein] + ATP = O-phospho-L-threonyl-[protein] + ADP + H(+)</text>
        <dbReference type="Rhea" id="RHEA:46608"/>
        <dbReference type="Rhea" id="RHEA-COMP:11060"/>
        <dbReference type="Rhea" id="RHEA-COMP:11605"/>
        <dbReference type="ChEBI" id="CHEBI:15378"/>
        <dbReference type="ChEBI" id="CHEBI:30013"/>
        <dbReference type="ChEBI" id="CHEBI:30616"/>
        <dbReference type="ChEBI" id="CHEBI:61977"/>
        <dbReference type="ChEBI" id="CHEBI:456216"/>
        <dbReference type="EC" id="2.7.11.1"/>
    </reaction>
</comment>
<dbReference type="Gramene" id="PVH61951">
    <property type="protein sequence ID" value="PVH61951"/>
    <property type="gene ID" value="PAHAL_3G162700"/>
</dbReference>
<keyword evidence="3" id="KW-0723">Serine/threonine-protein kinase</keyword>
<dbReference type="InterPro" id="IPR001611">
    <property type="entry name" value="Leu-rich_rpt"/>
</dbReference>
<feature type="transmembrane region" description="Helical" evidence="16">
    <location>
        <begin position="529"/>
        <end position="551"/>
    </location>
</feature>
<dbReference type="InterPro" id="IPR003591">
    <property type="entry name" value="Leu-rich_rpt_typical-subtyp"/>
</dbReference>
<evidence type="ECO:0000256" key="13">
    <source>
        <dbReference type="ARBA" id="ARBA00023136"/>
    </source>
</evidence>
<evidence type="ECO:0000256" key="9">
    <source>
        <dbReference type="ARBA" id="ARBA00022741"/>
    </source>
</evidence>
<dbReference type="SMART" id="SM00369">
    <property type="entry name" value="LRR_TYP"/>
    <property type="match status" value="2"/>
</dbReference>
<evidence type="ECO:0000256" key="7">
    <source>
        <dbReference type="ARBA" id="ARBA00022729"/>
    </source>
</evidence>
<reference evidence="18" key="1">
    <citation type="submission" date="2018-04" db="EMBL/GenBank/DDBJ databases">
        <title>WGS assembly of Panicum hallii.</title>
        <authorList>
            <person name="Lovell J."/>
            <person name="Jenkins J."/>
            <person name="Lowry D."/>
            <person name="Mamidi S."/>
            <person name="Sreedasyam A."/>
            <person name="Weng X."/>
            <person name="Barry K."/>
            <person name="Bonette J."/>
            <person name="Campitelli B."/>
            <person name="Daum C."/>
            <person name="Gordon S."/>
            <person name="Gould B."/>
            <person name="Lipzen A."/>
            <person name="Macqueen A."/>
            <person name="Palacio-Mejia J."/>
            <person name="Plott C."/>
            <person name="Shakirov E."/>
            <person name="Shu S."/>
            <person name="Yoshinaga Y."/>
            <person name="Zane M."/>
            <person name="Rokhsar D."/>
            <person name="Grimwood J."/>
            <person name="Schmutz J."/>
            <person name="Juenger T."/>
        </authorList>
    </citation>
    <scope>NUCLEOTIDE SEQUENCE [LARGE SCALE GENOMIC DNA]</scope>
    <source>
        <strain evidence="18">FIL2</strain>
    </source>
</reference>
<dbReference type="Pfam" id="PF12819">
    <property type="entry name" value="Malectin_like"/>
    <property type="match status" value="1"/>
</dbReference>
<gene>
    <name evidence="18" type="ORF">PAHAL_3G162700</name>
</gene>
<evidence type="ECO:0000259" key="17">
    <source>
        <dbReference type="PROSITE" id="PS50011"/>
    </source>
</evidence>
<protein>
    <recommendedName>
        <fullName evidence="2">non-specific serine/threonine protein kinase</fullName>
        <ecNumber evidence="2">2.7.11.1</ecNumber>
    </recommendedName>
</protein>
<evidence type="ECO:0000256" key="10">
    <source>
        <dbReference type="ARBA" id="ARBA00022777"/>
    </source>
</evidence>
<organism evidence="18">
    <name type="scientific">Panicum hallii</name>
    <dbReference type="NCBI Taxonomy" id="206008"/>
    <lineage>
        <taxon>Eukaryota</taxon>
        <taxon>Viridiplantae</taxon>
        <taxon>Streptophyta</taxon>
        <taxon>Embryophyta</taxon>
        <taxon>Tracheophyta</taxon>
        <taxon>Spermatophyta</taxon>
        <taxon>Magnoliopsida</taxon>
        <taxon>Liliopsida</taxon>
        <taxon>Poales</taxon>
        <taxon>Poaceae</taxon>
        <taxon>PACMAD clade</taxon>
        <taxon>Panicoideae</taxon>
        <taxon>Panicodae</taxon>
        <taxon>Paniceae</taxon>
        <taxon>Panicinae</taxon>
        <taxon>Panicum</taxon>
        <taxon>Panicum sect. Panicum</taxon>
    </lineage>
</organism>
<evidence type="ECO:0000256" key="3">
    <source>
        <dbReference type="ARBA" id="ARBA00022527"/>
    </source>
</evidence>
<dbReference type="InterPro" id="IPR008271">
    <property type="entry name" value="Ser/Thr_kinase_AS"/>
</dbReference>
<dbReference type="PANTHER" id="PTHR45631">
    <property type="entry name" value="OS07G0107800 PROTEIN-RELATED"/>
    <property type="match status" value="1"/>
</dbReference>
<dbReference type="Gene3D" id="3.80.10.10">
    <property type="entry name" value="Ribonuclease Inhibitor"/>
    <property type="match status" value="1"/>
</dbReference>
<evidence type="ECO:0000256" key="1">
    <source>
        <dbReference type="ARBA" id="ARBA00004167"/>
    </source>
</evidence>